<keyword evidence="4" id="KW-0804">Transcription</keyword>
<dbReference type="InterPro" id="IPR036388">
    <property type="entry name" value="WH-like_DNA-bd_sf"/>
</dbReference>
<organism evidence="6 7">
    <name type="scientific">Pigmentiphaga soli</name>
    <dbReference type="NCBI Taxonomy" id="1007095"/>
    <lineage>
        <taxon>Bacteria</taxon>
        <taxon>Pseudomonadati</taxon>
        <taxon>Pseudomonadota</taxon>
        <taxon>Betaproteobacteria</taxon>
        <taxon>Burkholderiales</taxon>
        <taxon>Alcaligenaceae</taxon>
        <taxon>Pigmentiphaga</taxon>
    </lineage>
</organism>
<evidence type="ECO:0000256" key="3">
    <source>
        <dbReference type="ARBA" id="ARBA00023125"/>
    </source>
</evidence>
<evidence type="ECO:0000256" key="4">
    <source>
        <dbReference type="ARBA" id="ARBA00023163"/>
    </source>
</evidence>
<dbReference type="Gene3D" id="3.40.190.10">
    <property type="entry name" value="Periplasmic binding protein-like II"/>
    <property type="match status" value="2"/>
</dbReference>
<dbReference type="SUPFAM" id="SSF53850">
    <property type="entry name" value="Periplasmic binding protein-like II"/>
    <property type="match status" value="1"/>
</dbReference>
<dbReference type="Proteomes" id="UP001501671">
    <property type="component" value="Unassembled WGS sequence"/>
</dbReference>
<keyword evidence="7" id="KW-1185">Reference proteome</keyword>
<dbReference type="SUPFAM" id="SSF46785">
    <property type="entry name" value="Winged helix' DNA-binding domain"/>
    <property type="match status" value="1"/>
</dbReference>
<evidence type="ECO:0000313" key="7">
    <source>
        <dbReference type="Proteomes" id="UP001501671"/>
    </source>
</evidence>
<evidence type="ECO:0000313" key="6">
    <source>
        <dbReference type="EMBL" id="GAA4326490.1"/>
    </source>
</evidence>
<keyword evidence="3" id="KW-0238">DNA-binding</keyword>
<dbReference type="InterPro" id="IPR000847">
    <property type="entry name" value="LysR_HTH_N"/>
</dbReference>
<dbReference type="RefSeq" id="WP_345246963.1">
    <property type="nucleotide sequence ID" value="NZ_BAABFO010000004.1"/>
</dbReference>
<keyword evidence="2" id="KW-0805">Transcription regulation</keyword>
<dbReference type="Pfam" id="PF03466">
    <property type="entry name" value="LysR_substrate"/>
    <property type="match status" value="1"/>
</dbReference>
<protein>
    <submittedName>
        <fullName evidence="6">CysB family HTH-type transcriptional regulator</fullName>
    </submittedName>
</protein>
<dbReference type="InterPro" id="IPR036390">
    <property type="entry name" value="WH_DNA-bd_sf"/>
</dbReference>
<feature type="domain" description="HTH lysR-type" evidence="5">
    <location>
        <begin position="1"/>
        <end position="59"/>
    </location>
</feature>
<dbReference type="PROSITE" id="PS50931">
    <property type="entry name" value="HTH_LYSR"/>
    <property type="match status" value="1"/>
</dbReference>
<comment type="similarity">
    <text evidence="1">Belongs to the LysR transcriptional regulatory family.</text>
</comment>
<accession>A0ABP8GLC3</accession>
<dbReference type="InterPro" id="IPR005119">
    <property type="entry name" value="LysR_subst-bd"/>
</dbReference>
<proteinExistence type="inferred from homology"/>
<evidence type="ECO:0000256" key="1">
    <source>
        <dbReference type="ARBA" id="ARBA00009437"/>
    </source>
</evidence>
<sequence length="313" mass="34105">MKLRQLQYVLEIYRNGNHMTAAADVLHTSQPGISKQIQQLEAELGFEVFARQRNKIVGVTEPGREVIAIAQRMLADAERLRHLGETFSKTSAGSLTVATTHTHARYVLPQVIERFVREYPEVRLVLMQESPVQIRELVAAGSADIAIGTEPEKAFPSLVALPGVVLPRSVVAKAGHPILKAKPLTLHEIAKYPILTHGHSGNWKVLGAFRKAGIEPNVVFGALDADVSKTYVKLGLGIAVLTTAAFSAEDDRGLRAIDASHLFPSSTTYIALRANTYLRGFAYDFINFMAPELTPDVVKAALIRPSSGHSGEV</sequence>
<gene>
    <name evidence="6" type="ORF">GCM10023144_09990</name>
</gene>
<dbReference type="Pfam" id="PF00126">
    <property type="entry name" value="HTH_1"/>
    <property type="match status" value="1"/>
</dbReference>
<dbReference type="PRINTS" id="PR00039">
    <property type="entry name" value="HTHLYSR"/>
</dbReference>
<dbReference type="EMBL" id="BAABFO010000004">
    <property type="protein sequence ID" value="GAA4326490.1"/>
    <property type="molecule type" value="Genomic_DNA"/>
</dbReference>
<dbReference type="PANTHER" id="PTHR30126:SF6">
    <property type="entry name" value="HTH-TYPE TRANSCRIPTIONAL REGULATOR CYSB-RELATED"/>
    <property type="match status" value="1"/>
</dbReference>
<evidence type="ECO:0000259" key="5">
    <source>
        <dbReference type="PROSITE" id="PS50931"/>
    </source>
</evidence>
<dbReference type="PANTHER" id="PTHR30126">
    <property type="entry name" value="HTH-TYPE TRANSCRIPTIONAL REGULATOR"/>
    <property type="match status" value="1"/>
</dbReference>
<reference evidence="7" key="1">
    <citation type="journal article" date="2019" name="Int. J. Syst. Evol. Microbiol.">
        <title>The Global Catalogue of Microorganisms (GCM) 10K type strain sequencing project: providing services to taxonomists for standard genome sequencing and annotation.</title>
        <authorList>
            <consortium name="The Broad Institute Genomics Platform"/>
            <consortium name="The Broad Institute Genome Sequencing Center for Infectious Disease"/>
            <person name="Wu L."/>
            <person name="Ma J."/>
        </authorList>
    </citation>
    <scope>NUCLEOTIDE SEQUENCE [LARGE SCALE GENOMIC DNA]</scope>
    <source>
        <strain evidence="7">JCM 17666</strain>
    </source>
</reference>
<evidence type="ECO:0000256" key="2">
    <source>
        <dbReference type="ARBA" id="ARBA00023015"/>
    </source>
</evidence>
<dbReference type="Gene3D" id="1.10.10.10">
    <property type="entry name" value="Winged helix-like DNA-binding domain superfamily/Winged helix DNA-binding domain"/>
    <property type="match status" value="1"/>
</dbReference>
<name>A0ABP8GLC3_9BURK</name>
<comment type="caution">
    <text evidence="6">The sequence shown here is derived from an EMBL/GenBank/DDBJ whole genome shotgun (WGS) entry which is preliminary data.</text>
</comment>